<organism evidence="4 5">
    <name type="scientific">Escallonia rubra</name>
    <dbReference type="NCBI Taxonomy" id="112253"/>
    <lineage>
        <taxon>Eukaryota</taxon>
        <taxon>Viridiplantae</taxon>
        <taxon>Streptophyta</taxon>
        <taxon>Embryophyta</taxon>
        <taxon>Tracheophyta</taxon>
        <taxon>Spermatophyta</taxon>
        <taxon>Magnoliopsida</taxon>
        <taxon>eudicotyledons</taxon>
        <taxon>Gunneridae</taxon>
        <taxon>Pentapetalae</taxon>
        <taxon>asterids</taxon>
        <taxon>campanulids</taxon>
        <taxon>Escalloniales</taxon>
        <taxon>Escalloniaceae</taxon>
        <taxon>Escallonia</taxon>
    </lineage>
</organism>
<dbReference type="PANTHER" id="PTHR27003:SF408">
    <property type="entry name" value="PROTEIN KINASE DOMAIN-CONTAINING PROTEIN"/>
    <property type="match status" value="1"/>
</dbReference>
<protein>
    <recommendedName>
        <fullName evidence="3">Protein kinase domain-containing protein</fullName>
    </recommendedName>
</protein>
<evidence type="ECO:0000313" key="4">
    <source>
        <dbReference type="EMBL" id="KAK2969456.1"/>
    </source>
</evidence>
<dbReference type="GO" id="GO:0004714">
    <property type="term" value="F:transmembrane receptor protein tyrosine kinase activity"/>
    <property type="evidence" value="ECO:0007669"/>
    <property type="project" value="InterPro"/>
</dbReference>
<keyword evidence="5" id="KW-1185">Reference proteome</keyword>
<dbReference type="Pfam" id="PF07714">
    <property type="entry name" value="PK_Tyr_Ser-Thr"/>
    <property type="match status" value="1"/>
</dbReference>
<dbReference type="Proteomes" id="UP001187471">
    <property type="component" value="Unassembled WGS sequence"/>
</dbReference>
<evidence type="ECO:0000256" key="2">
    <source>
        <dbReference type="SAM" id="Phobius"/>
    </source>
</evidence>
<gene>
    <name evidence="4" type="ORF">RJ640_011353</name>
</gene>
<dbReference type="GO" id="GO:0005886">
    <property type="term" value="C:plasma membrane"/>
    <property type="evidence" value="ECO:0007669"/>
    <property type="project" value="TreeGrafter"/>
</dbReference>
<accession>A0AA88QS04</accession>
<dbReference type="SMART" id="SM00220">
    <property type="entry name" value="S_TKc"/>
    <property type="match status" value="1"/>
</dbReference>
<comment type="caution">
    <text evidence="4">The sequence shown here is derived from an EMBL/GenBank/DDBJ whole genome shotgun (WGS) entry which is preliminary data.</text>
</comment>
<dbReference type="GO" id="GO:0005524">
    <property type="term" value="F:ATP binding"/>
    <property type="evidence" value="ECO:0007669"/>
    <property type="project" value="InterPro"/>
</dbReference>
<proteinExistence type="predicted"/>
<feature type="region of interest" description="Disordered" evidence="1">
    <location>
        <begin position="345"/>
        <end position="379"/>
    </location>
</feature>
<dbReference type="InterPro" id="IPR008271">
    <property type="entry name" value="Ser/Thr_kinase_AS"/>
</dbReference>
<dbReference type="InterPro" id="IPR000719">
    <property type="entry name" value="Prot_kinase_dom"/>
</dbReference>
<dbReference type="GO" id="GO:0009506">
    <property type="term" value="C:plasmodesma"/>
    <property type="evidence" value="ECO:0007669"/>
    <property type="project" value="TreeGrafter"/>
</dbReference>
<dbReference type="AlphaFoldDB" id="A0AA88QS04"/>
<feature type="compositionally biased region" description="Basic and acidic residues" evidence="1">
    <location>
        <begin position="363"/>
        <end position="373"/>
    </location>
</feature>
<dbReference type="PROSITE" id="PS50011">
    <property type="entry name" value="PROTEIN_KINASE_DOM"/>
    <property type="match status" value="1"/>
</dbReference>
<dbReference type="InterPro" id="IPR001245">
    <property type="entry name" value="Ser-Thr/Tyr_kinase_cat_dom"/>
</dbReference>
<dbReference type="InterPro" id="IPR045272">
    <property type="entry name" value="ANXUR1/2-like"/>
</dbReference>
<dbReference type="Gene3D" id="1.10.510.10">
    <property type="entry name" value="Transferase(Phosphotransferase) domain 1"/>
    <property type="match status" value="2"/>
</dbReference>
<dbReference type="SUPFAM" id="SSF56112">
    <property type="entry name" value="Protein kinase-like (PK-like)"/>
    <property type="match status" value="1"/>
</dbReference>
<keyword evidence="2" id="KW-0472">Membrane</keyword>
<sequence length="379" mass="43176">MLSMCRHCNLVSLIGYCDDSHEMALVYEYMLHGTLDDHLHKLAKSGDAPLSWVQRVKICIGAARELDYLHTGTSLQHRVIHRDVKSSNILLDENWAAKVSDFGLSKLGPANQSFSHPMSTLMSKAHWATWIHRRPAVDPRLNEEQVGLASWANRCVKGKKVDQIIDPYLKEEQLSSKSLRKFVKIADQCLSRDPEERPTMGEVMVCLEFALKLQESASSSLVEEMTFTKKMWLFFLGTTGMTYGISATRLRALTLKFKIYKMAPNAKMVDHVRKMSATIRDLKAAGNNLSNEQQILAVLRSLPNYWDQMKLTMMHNESIKTFTQLSHYLELEAVRQEAKDNVSMFVAEASERKGSTSKRKRQDKANQDGDGESHKRRRG</sequence>
<evidence type="ECO:0000256" key="1">
    <source>
        <dbReference type="SAM" id="MobiDB-lite"/>
    </source>
</evidence>
<reference evidence="4" key="1">
    <citation type="submission" date="2022-12" db="EMBL/GenBank/DDBJ databases">
        <title>Draft genome assemblies for two species of Escallonia (Escalloniales).</title>
        <authorList>
            <person name="Chanderbali A."/>
            <person name="Dervinis C."/>
            <person name="Anghel I."/>
            <person name="Soltis D."/>
            <person name="Soltis P."/>
            <person name="Zapata F."/>
        </authorList>
    </citation>
    <scope>NUCLEOTIDE SEQUENCE</scope>
    <source>
        <strain evidence="4">UCBG92.1500</strain>
        <tissue evidence="4">Leaf</tissue>
    </source>
</reference>
<evidence type="ECO:0000313" key="5">
    <source>
        <dbReference type="Proteomes" id="UP001187471"/>
    </source>
</evidence>
<dbReference type="InterPro" id="IPR011009">
    <property type="entry name" value="Kinase-like_dom_sf"/>
</dbReference>
<dbReference type="PANTHER" id="PTHR27003">
    <property type="entry name" value="OS07G0166700 PROTEIN"/>
    <property type="match status" value="1"/>
</dbReference>
<keyword evidence="2" id="KW-1133">Transmembrane helix</keyword>
<dbReference type="PROSITE" id="PS00108">
    <property type="entry name" value="PROTEIN_KINASE_ST"/>
    <property type="match status" value="1"/>
</dbReference>
<dbReference type="Gene3D" id="3.30.200.20">
    <property type="entry name" value="Phosphorylase Kinase, domain 1"/>
    <property type="match status" value="1"/>
</dbReference>
<name>A0AA88QS04_9ASTE</name>
<feature type="domain" description="Protein kinase" evidence="3">
    <location>
        <begin position="1"/>
        <end position="210"/>
    </location>
</feature>
<dbReference type="EMBL" id="JAVXUO010002815">
    <property type="protein sequence ID" value="KAK2969456.1"/>
    <property type="molecule type" value="Genomic_DNA"/>
</dbReference>
<evidence type="ECO:0000259" key="3">
    <source>
        <dbReference type="PROSITE" id="PS50011"/>
    </source>
</evidence>
<keyword evidence="2" id="KW-0812">Transmembrane</keyword>
<dbReference type="Pfam" id="PF14223">
    <property type="entry name" value="Retrotran_gag_2"/>
    <property type="match status" value="1"/>
</dbReference>
<feature type="transmembrane region" description="Helical" evidence="2">
    <location>
        <begin position="231"/>
        <end position="252"/>
    </location>
</feature>